<name>A0AAD4G510_BOLED</name>
<comment type="caution">
    <text evidence="1">The sequence shown here is derived from an EMBL/GenBank/DDBJ whole genome shotgun (WGS) entry which is preliminary data.</text>
</comment>
<proteinExistence type="predicted"/>
<organism evidence="1 2">
    <name type="scientific">Boletus edulis BED1</name>
    <dbReference type="NCBI Taxonomy" id="1328754"/>
    <lineage>
        <taxon>Eukaryota</taxon>
        <taxon>Fungi</taxon>
        <taxon>Dikarya</taxon>
        <taxon>Basidiomycota</taxon>
        <taxon>Agaricomycotina</taxon>
        <taxon>Agaricomycetes</taxon>
        <taxon>Agaricomycetidae</taxon>
        <taxon>Boletales</taxon>
        <taxon>Boletineae</taxon>
        <taxon>Boletaceae</taxon>
        <taxon>Boletoideae</taxon>
        <taxon>Boletus</taxon>
    </lineage>
</organism>
<keyword evidence="2" id="KW-1185">Reference proteome</keyword>
<evidence type="ECO:0000313" key="2">
    <source>
        <dbReference type="Proteomes" id="UP001194468"/>
    </source>
</evidence>
<reference evidence="1" key="1">
    <citation type="submission" date="2019-10" db="EMBL/GenBank/DDBJ databases">
        <authorList>
            <consortium name="DOE Joint Genome Institute"/>
            <person name="Kuo A."/>
            <person name="Miyauchi S."/>
            <person name="Kiss E."/>
            <person name="Drula E."/>
            <person name="Kohler A."/>
            <person name="Sanchez-Garcia M."/>
            <person name="Andreopoulos B."/>
            <person name="Barry K.W."/>
            <person name="Bonito G."/>
            <person name="Buee M."/>
            <person name="Carver A."/>
            <person name="Chen C."/>
            <person name="Cichocki N."/>
            <person name="Clum A."/>
            <person name="Culley D."/>
            <person name="Crous P.W."/>
            <person name="Fauchery L."/>
            <person name="Girlanda M."/>
            <person name="Hayes R."/>
            <person name="Keri Z."/>
            <person name="LaButti K."/>
            <person name="Lipzen A."/>
            <person name="Lombard V."/>
            <person name="Magnuson J."/>
            <person name="Maillard F."/>
            <person name="Morin E."/>
            <person name="Murat C."/>
            <person name="Nolan M."/>
            <person name="Ohm R."/>
            <person name="Pangilinan J."/>
            <person name="Pereira M."/>
            <person name="Perotto S."/>
            <person name="Peter M."/>
            <person name="Riley R."/>
            <person name="Sitrit Y."/>
            <person name="Stielow B."/>
            <person name="Szollosi G."/>
            <person name="Zifcakova L."/>
            <person name="Stursova M."/>
            <person name="Spatafora J.W."/>
            <person name="Tedersoo L."/>
            <person name="Vaario L.-M."/>
            <person name="Yamada A."/>
            <person name="Yan M."/>
            <person name="Wang P."/>
            <person name="Xu J."/>
            <person name="Bruns T."/>
            <person name="Baldrian P."/>
            <person name="Vilgalys R."/>
            <person name="Henrissat B."/>
            <person name="Grigoriev I.V."/>
            <person name="Hibbett D."/>
            <person name="Nagy L.G."/>
            <person name="Martin F.M."/>
        </authorList>
    </citation>
    <scope>NUCLEOTIDE SEQUENCE</scope>
    <source>
        <strain evidence="1">BED1</strain>
    </source>
</reference>
<dbReference type="Proteomes" id="UP001194468">
    <property type="component" value="Unassembled WGS sequence"/>
</dbReference>
<dbReference type="InterPro" id="IPR035992">
    <property type="entry name" value="Ricin_B-like_lectins"/>
</dbReference>
<dbReference type="AlphaFoldDB" id="A0AAD4G510"/>
<accession>A0AAD4G510</accession>
<sequence>MTGPEPGRYYIQLVASQKNIGADPPYYNPEYVSIITDGTADIWEVDLLDDGTYTLTIVRGTPVYTQDRDGGLVGSLNSPGSSWRIQYQKNGSYTICATDGRIPPFCWTVWRSGLSKTFVTLLPLRYQDNQAWKFIPVYDE</sequence>
<gene>
    <name evidence="1" type="ORF">L210DRAFT_3768394</name>
</gene>
<dbReference type="SUPFAM" id="SSF50370">
    <property type="entry name" value="Ricin B-like lectins"/>
    <property type="match status" value="1"/>
</dbReference>
<evidence type="ECO:0000313" key="1">
    <source>
        <dbReference type="EMBL" id="KAF8415396.1"/>
    </source>
</evidence>
<dbReference type="InterPro" id="IPR031755">
    <property type="entry name" value="Inhibitor_I66"/>
</dbReference>
<protein>
    <submittedName>
        <fullName evidence="1">Uncharacterized protein</fullName>
    </submittedName>
</protein>
<dbReference type="Gene3D" id="2.80.10.50">
    <property type="match status" value="1"/>
</dbReference>
<dbReference type="Pfam" id="PF16850">
    <property type="entry name" value="Inhibitor_I66"/>
    <property type="match status" value="1"/>
</dbReference>
<reference evidence="1" key="2">
    <citation type="journal article" date="2020" name="Nat. Commun.">
        <title>Large-scale genome sequencing of mycorrhizal fungi provides insights into the early evolution of symbiotic traits.</title>
        <authorList>
            <person name="Miyauchi S."/>
            <person name="Kiss E."/>
            <person name="Kuo A."/>
            <person name="Drula E."/>
            <person name="Kohler A."/>
            <person name="Sanchez-Garcia M."/>
            <person name="Morin E."/>
            <person name="Andreopoulos B."/>
            <person name="Barry K.W."/>
            <person name="Bonito G."/>
            <person name="Buee M."/>
            <person name="Carver A."/>
            <person name="Chen C."/>
            <person name="Cichocki N."/>
            <person name="Clum A."/>
            <person name="Culley D."/>
            <person name="Crous P.W."/>
            <person name="Fauchery L."/>
            <person name="Girlanda M."/>
            <person name="Hayes R.D."/>
            <person name="Keri Z."/>
            <person name="LaButti K."/>
            <person name="Lipzen A."/>
            <person name="Lombard V."/>
            <person name="Magnuson J."/>
            <person name="Maillard F."/>
            <person name="Murat C."/>
            <person name="Nolan M."/>
            <person name="Ohm R.A."/>
            <person name="Pangilinan J."/>
            <person name="Pereira M.F."/>
            <person name="Perotto S."/>
            <person name="Peter M."/>
            <person name="Pfister S."/>
            <person name="Riley R."/>
            <person name="Sitrit Y."/>
            <person name="Stielow J.B."/>
            <person name="Szollosi G."/>
            <person name="Zifcakova L."/>
            <person name="Stursova M."/>
            <person name="Spatafora J.W."/>
            <person name="Tedersoo L."/>
            <person name="Vaario L.M."/>
            <person name="Yamada A."/>
            <person name="Yan M."/>
            <person name="Wang P."/>
            <person name="Xu J."/>
            <person name="Bruns T."/>
            <person name="Baldrian P."/>
            <person name="Vilgalys R."/>
            <person name="Dunand C."/>
            <person name="Henrissat B."/>
            <person name="Grigoriev I.V."/>
            <person name="Hibbett D."/>
            <person name="Nagy L.G."/>
            <person name="Martin F.M."/>
        </authorList>
    </citation>
    <scope>NUCLEOTIDE SEQUENCE</scope>
    <source>
        <strain evidence="1">BED1</strain>
    </source>
</reference>
<dbReference type="GO" id="GO:0004867">
    <property type="term" value="F:serine-type endopeptidase inhibitor activity"/>
    <property type="evidence" value="ECO:0007669"/>
    <property type="project" value="InterPro"/>
</dbReference>
<dbReference type="EMBL" id="WHUW01000334">
    <property type="protein sequence ID" value="KAF8415396.1"/>
    <property type="molecule type" value="Genomic_DNA"/>
</dbReference>